<protein>
    <submittedName>
        <fullName evidence="1">Uncharacterized protein</fullName>
    </submittedName>
</protein>
<comment type="caution">
    <text evidence="1">The sequence shown here is derived from an EMBL/GenBank/DDBJ whole genome shotgun (WGS) entry which is preliminary data.</text>
</comment>
<sequence>MYKNGSIFICQWVFHYASLIGSPESVKNNETINKTNLNLEFNNPRTNEHTTCLKYHFCIVFYLLLCD</sequence>
<evidence type="ECO:0000313" key="2">
    <source>
        <dbReference type="Proteomes" id="UP000593567"/>
    </source>
</evidence>
<dbReference type="EMBL" id="VXIV02001128">
    <property type="protein sequence ID" value="KAF6034211.1"/>
    <property type="molecule type" value="Genomic_DNA"/>
</dbReference>
<dbReference type="Proteomes" id="UP000593567">
    <property type="component" value="Unassembled WGS sequence"/>
</dbReference>
<organism evidence="1 2">
    <name type="scientific">Bugula neritina</name>
    <name type="common">Brown bryozoan</name>
    <name type="synonym">Sertularia neritina</name>
    <dbReference type="NCBI Taxonomy" id="10212"/>
    <lineage>
        <taxon>Eukaryota</taxon>
        <taxon>Metazoa</taxon>
        <taxon>Spiralia</taxon>
        <taxon>Lophotrochozoa</taxon>
        <taxon>Bryozoa</taxon>
        <taxon>Gymnolaemata</taxon>
        <taxon>Cheilostomatida</taxon>
        <taxon>Flustrina</taxon>
        <taxon>Buguloidea</taxon>
        <taxon>Bugulidae</taxon>
        <taxon>Bugula</taxon>
    </lineage>
</organism>
<accession>A0A7J7K8Q1</accession>
<reference evidence="1" key="1">
    <citation type="submission" date="2020-06" db="EMBL/GenBank/DDBJ databases">
        <title>Draft genome of Bugula neritina, a colonial animal packing powerful symbionts and potential medicines.</title>
        <authorList>
            <person name="Rayko M."/>
        </authorList>
    </citation>
    <scope>NUCLEOTIDE SEQUENCE [LARGE SCALE GENOMIC DNA]</scope>
    <source>
        <strain evidence="1">Kwan_BN1</strain>
    </source>
</reference>
<gene>
    <name evidence="1" type="ORF">EB796_007481</name>
</gene>
<proteinExistence type="predicted"/>
<dbReference type="AlphaFoldDB" id="A0A7J7K8Q1"/>
<keyword evidence="2" id="KW-1185">Reference proteome</keyword>
<evidence type="ECO:0000313" key="1">
    <source>
        <dbReference type="EMBL" id="KAF6034211.1"/>
    </source>
</evidence>
<name>A0A7J7K8Q1_BUGNE</name>